<dbReference type="KEGG" id="glz:GLAREA_10066"/>
<name>S3D7A8_GLAL2</name>
<feature type="region of interest" description="Disordered" evidence="1">
    <location>
        <begin position="623"/>
        <end position="675"/>
    </location>
</feature>
<feature type="region of interest" description="Disordered" evidence="1">
    <location>
        <begin position="239"/>
        <end position="258"/>
    </location>
</feature>
<reference evidence="2 3" key="1">
    <citation type="journal article" date="2013" name="BMC Genomics">
        <title>Genomics-driven discovery of the pneumocandin biosynthetic gene cluster in the fungus Glarea lozoyensis.</title>
        <authorList>
            <person name="Chen L."/>
            <person name="Yue Q."/>
            <person name="Zhang X."/>
            <person name="Xiang M."/>
            <person name="Wang C."/>
            <person name="Li S."/>
            <person name="Che Y."/>
            <person name="Ortiz-Lopez F.J."/>
            <person name="Bills G.F."/>
            <person name="Liu X."/>
            <person name="An Z."/>
        </authorList>
    </citation>
    <scope>NUCLEOTIDE SEQUENCE [LARGE SCALE GENOMIC DNA]</scope>
    <source>
        <strain evidence="3">ATCC 20868 / MF5171</strain>
    </source>
</reference>
<organism evidence="2 3">
    <name type="scientific">Glarea lozoyensis (strain ATCC 20868 / MF5171)</name>
    <dbReference type="NCBI Taxonomy" id="1116229"/>
    <lineage>
        <taxon>Eukaryota</taxon>
        <taxon>Fungi</taxon>
        <taxon>Dikarya</taxon>
        <taxon>Ascomycota</taxon>
        <taxon>Pezizomycotina</taxon>
        <taxon>Leotiomycetes</taxon>
        <taxon>Helotiales</taxon>
        <taxon>Helotiaceae</taxon>
        <taxon>Glarea</taxon>
    </lineage>
</organism>
<dbReference type="HOGENOM" id="CLU_365642_0_0_1"/>
<dbReference type="GeneID" id="19469113"/>
<dbReference type="RefSeq" id="XP_008078307.1">
    <property type="nucleotide sequence ID" value="XM_008080116.1"/>
</dbReference>
<gene>
    <name evidence="2" type="ORF">GLAREA_10066</name>
</gene>
<feature type="compositionally biased region" description="Low complexity" evidence="1">
    <location>
        <begin position="631"/>
        <end position="675"/>
    </location>
</feature>
<evidence type="ECO:0000256" key="1">
    <source>
        <dbReference type="SAM" id="MobiDB-lite"/>
    </source>
</evidence>
<dbReference type="OrthoDB" id="3564072at2759"/>
<accession>S3D7A8</accession>
<dbReference type="Proteomes" id="UP000016922">
    <property type="component" value="Unassembled WGS sequence"/>
</dbReference>
<dbReference type="AlphaFoldDB" id="S3D7A8"/>
<dbReference type="EMBL" id="KE145356">
    <property type="protein sequence ID" value="EPE34372.1"/>
    <property type="molecule type" value="Genomic_DNA"/>
</dbReference>
<sequence>MAHDKSPFRPDFNFVGATMSTKGSQPFPKEAGSDMVVDSQARKFNYGEGTIASPVKTSFDQYIKNSPMRSQLVNRDAEMVDAIWSHRENDPLSSATSTPVRRGGILSGPMNSSPPVFQKTDPAPVLALKDATNQEQRNASVAVDEVSQATGILRVNYPTVESARARLDVLRSQLASFGVLRFDTNQGSENSRSSQLVLAELMNLREWIYELTKSANIPVVAEPEKGMAKLPSVRSLRRPSSVITHGSRRSMDSLSKTYPNEKGIDDRVNIIQNNLAKYIGFEVTRVEDDAESKERAALSSELKDLRRWRKQLTGHTYPPIVEDEELLSEADRAKIAEYMRIVRFTEDVLSGRHPRVKIDTNIVLQLAHVARVAEADKDDENSEPNNQKNIEDPTPIPQLFIDNPWHPVVPDIPHLPPCINPSTEVESITAAKARSRSPSLEIVSPDEWIKRQKPKVVVELSSDASNEDGEYTPQKANVSSFKPDAGVKVEKSKVVTITAPKEPRSMRTRSQTRVPVVGQNRLELDMRSLDGTERQLLSRAEHSINLKKLLAKERLDSPEYIENKRKLANIEEAISSICSKLGRNPDYDKRRLELITAVGKMRANGMFFTGKISVDRFGVGTQVPSATASDSASRSKTTASEATSRSRTTASDSVSRSRSTASESASRSSTIATSANLSAPNMNKYEIELVKVTEGLEKCKHELLRSRNGRDVEKLKTRKLNFETNQEGVIRRLRSLKGFSEERLQGLMSQGRERGKWQVSQGR</sequence>
<evidence type="ECO:0000313" key="3">
    <source>
        <dbReference type="Proteomes" id="UP000016922"/>
    </source>
</evidence>
<protein>
    <submittedName>
        <fullName evidence="2">Uncharacterized protein</fullName>
    </submittedName>
</protein>
<evidence type="ECO:0000313" key="2">
    <source>
        <dbReference type="EMBL" id="EPE34372.1"/>
    </source>
</evidence>
<keyword evidence="3" id="KW-1185">Reference proteome</keyword>
<feature type="region of interest" description="Disordered" evidence="1">
    <location>
        <begin position="374"/>
        <end position="395"/>
    </location>
</feature>
<proteinExistence type="predicted"/>